<protein>
    <recommendedName>
        <fullName evidence="1">DUF2089 domain-containing protein</fullName>
    </recommendedName>
</protein>
<dbReference type="Proteomes" id="UP000003688">
    <property type="component" value="Unassembled WGS sequence"/>
</dbReference>
<organism evidence="2 3">
    <name type="scientific">Pedosphaera parvula (strain Ellin514)</name>
    <dbReference type="NCBI Taxonomy" id="320771"/>
    <lineage>
        <taxon>Bacteria</taxon>
        <taxon>Pseudomonadati</taxon>
        <taxon>Verrucomicrobiota</taxon>
        <taxon>Pedosphaerae</taxon>
        <taxon>Pedosphaerales</taxon>
        <taxon>Pedosphaeraceae</taxon>
        <taxon>Pedosphaera</taxon>
    </lineage>
</organism>
<dbReference type="OrthoDB" id="9797643at2"/>
<evidence type="ECO:0000313" key="3">
    <source>
        <dbReference type="Proteomes" id="UP000003688"/>
    </source>
</evidence>
<keyword evidence="3" id="KW-1185">Reference proteome</keyword>
<name>B9XHS5_PEDPL</name>
<comment type="caution">
    <text evidence="2">The sequence shown here is derived from an EMBL/GenBank/DDBJ whole genome shotgun (WGS) entry which is preliminary data.</text>
</comment>
<evidence type="ECO:0000313" key="2">
    <source>
        <dbReference type="EMBL" id="EEF60653.1"/>
    </source>
</evidence>
<feature type="domain" description="DUF2089" evidence="1">
    <location>
        <begin position="13"/>
        <end position="57"/>
    </location>
</feature>
<dbReference type="RefSeq" id="WP_007415369.1">
    <property type="nucleotide sequence ID" value="NZ_ABOX02000015.1"/>
</dbReference>
<proteinExistence type="predicted"/>
<gene>
    <name evidence="2" type="ORF">Cflav_PD6244</name>
</gene>
<sequence precursor="true">MHQPNHSRWIDLLEEEDLAFIKRFILSSGSLKDLATAYNVTYPTLRLRLDRLIAKLTVLDNQKIEDDHERLLRALFAEGKLDSVTFKKLLHTYQQQKKGAS</sequence>
<reference evidence="2 3" key="1">
    <citation type="journal article" date="2011" name="J. Bacteriol.">
        <title>Genome sequence of 'Pedosphaera parvula' Ellin514, an aerobic Verrucomicrobial isolate from pasture soil.</title>
        <authorList>
            <person name="Kant R."/>
            <person name="van Passel M.W."/>
            <person name="Sangwan P."/>
            <person name="Palva A."/>
            <person name="Lucas S."/>
            <person name="Copeland A."/>
            <person name="Lapidus A."/>
            <person name="Glavina Del Rio T."/>
            <person name="Dalin E."/>
            <person name="Tice H."/>
            <person name="Bruce D."/>
            <person name="Goodwin L."/>
            <person name="Pitluck S."/>
            <person name="Chertkov O."/>
            <person name="Larimer F.W."/>
            <person name="Land M.L."/>
            <person name="Hauser L."/>
            <person name="Brettin T.S."/>
            <person name="Detter J.C."/>
            <person name="Han S."/>
            <person name="de Vos W.M."/>
            <person name="Janssen P.H."/>
            <person name="Smidt H."/>
        </authorList>
    </citation>
    <scope>NUCLEOTIDE SEQUENCE [LARGE SCALE GENOMIC DNA]</scope>
    <source>
        <strain evidence="2 3">Ellin514</strain>
    </source>
</reference>
<dbReference type="InterPro" id="IPR018658">
    <property type="entry name" value="DUF2089"/>
</dbReference>
<accession>B9XHS5</accession>
<dbReference type="STRING" id="320771.Cflav_PD6244"/>
<dbReference type="Pfam" id="PF09862">
    <property type="entry name" value="DUF2089"/>
    <property type="match status" value="1"/>
</dbReference>
<dbReference type="EMBL" id="ABOX02000015">
    <property type="protein sequence ID" value="EEF60653.1"/>
    <property type="molecule type" value="Genomic_DNA"/>
</dbReference>
<evidence type="ECO:0000259" key="1">
    <source>
        <dbReference type="Pfam" id="PF09862"/>
    </source>
</evidence>
<dbReference type="AlphaFoldDB" id="B9XHS5"/>